<feature type="repeat" description="Solcar" evidence="9">
    <location>
        <begin position="36"/>
        <end position="147"/>
    </location>
</feature>
<evidence type="ECO:0000313" key="12">
    <source>
        <dbReference type="EMBL" id="CDW72899.1"/>
    </source>
</evidence>
<dbReference type="AlphaFoldDB" id="A0A077ZTP8"/>
<dbReference type="GO" id="GO:0005347">
    <property type="term" value="F:ATP transmembrane transporter activity"/>
    <property type="evidence" value="ECO:0007669"/>
    <property type="project" value="TreeGrafter"/>
</dbReference>
<dbReference type="InterPro" id="IPR018108">
    <property type="entry name" value="MCP_transmembrane"/>
</dbReference>
<evidence type="ECO:0000256" key="4">
    <source>
        <dbReference type="ARBA" id="ARBA00022692"/>
    </source>
</evidence>
<dbReference type="OMA" id="QFMMYEL"/>
<feature type="repeat" description="Solcar" evidence="9">
    <location>
        <begin position="157"/>
        <end position="239"/>
    </location>
</feature>
<dbReference type="EMBL" id="CCKQ01001794">
    <property type="protein sequence ID" value="CDW72899.1"/>
    <property type="molecule type" value="Genomic_DNA"/>
</dbReference>
<keyword evidence="7 9" id="KW-0472">Membrane</keyword>
<dbReference type="GO" id="GO:0015217">
    <property type="term" value="F:ADP transmembrane transporter activity"/>
    <property type="evidence" value="ECO:0007669"/>
    <property type="project" value="TreeGrafter"/>
</dbReference>
<evidence type="ECO:0000256" key="9">
    <source>
        <dbReference type="PROSITE-ProRule" id="PRU00282"/>
    </source>
</evidence>
<organism evidence="12 13">
    <name type="scientific">Stylonychia lemnae</name>
    <name type="common">Ciliate</name>
    <dbReference type="NCBI Taxonomy" id="5949"/>
    <lineage>
        <taxon>Eukaryota</taxon>
        <taxon>Sar</taxon>
        <taxon>Alveolata</taxon>
        <taxon>Ciliophora</taxon>
        <taxon>Intramacronucleata</taxon>
        <taxon>Spirotrichea</taxon>
        <taxon>Stichotrichia</taxon>
        <taxon>Sporadotrichida</taxon>
        <taxon>Oxytrichidae</taxon>
        <taxon>Stylonychinae</taxon>
        <taxon>Stylonychia</taxon>
    </lineage>
</organism>
<dbReference type="PROSITE" id="PS50920">
    <property type="entry name" value="SOLCAR"/>
    <property type="match status" value="3"/>
</dbReference>
<dbReference type="Proteomes" id="UP000039865">
    <property type="component" value="Unassembled WGS sequence"/>
</dbReference>
<keyword evidence="8" id="KW-0576">Peroxisome</keyword>
<reference evidence="12 13" key="1">
    <citation type="submission" date="2014-06" db="EMBL/GenBank/DDBJ databases">
        <authorList>
            <person name="Swart Estienne"/>
        </authorList>
    </citation>
    <scope>NUCLEOTIDE SEQUENCE [LARGE SCALE GENOMIC DNA]</scope>
    <source>
        <strain evidence="12 13">130c</strain>
    </source>
</reference>
<dbReference type="Pfam" id="PF00153">
    <property type="entry name" value="Mito_carr"/>
    <property type="match status" value="3"/>
</dbReference>
<dbReference type="SUPFAM" id="SSF103506">
    <property type="entry name" value="Mitochondrial carrier"/>
    <property type="match status" value="1"/>
</dbReference>
<feature type="transmembrane region" description="Helical" evidence="11">
    <location>
        <begin position="122"/>
        <end position="141"/>
    </location>
</feature>
<dbReference type="GO" id="GO:0080122">
    <property type="term" value="F:AMP transmembrane transporter activity"/>
    <property type="evidence" value="ECO:0007669"/>
    <property type="project" value="TreeGrafter"/>
</dbReference>
<dbReference type="GO" id="GO:0005778">
    <property type="term" value="C:peroxisomal membrane"/>
    <property type="evidence" value="ECO:0007669"/>
    <property type="project" value="UniProtKB-SubCell"/>
</dbReference>
<evidence type="ECO:0000256" key="2">
    <source>
        <dbReference type="ARBA" id="ARBA00006375"/>
    </source>
</evidence>
<keyword evidence="5" id="KW-0677">Repeat</keyword>
<evidence type="ECO:0000256" key="8">
    <source>
        <dbReference type="ARBA" id="ARBA00023140"/>
    </source>
</evidence>
<sequence length="350" mass="40795">MRPYNSYIIRNNRLADQQDTLPPNPMVDSKNYDKIFEVFIDSFSGATGGFFASLMLYPLENFRTKLQALTKENQKQESIFKEDLPDDGSQTHRKTHQSEYFKELRYLKQIIEKDGITSLYKGLSSALIGTVFSYGIYFWWYRFFKNFFKLVLKRTELSDLDITIITTIAGVVNSFLTSPIWFINARMATSKDKKGLIQTILEIYKTEGISAFYKGVLPSMILVLNPIINFVVYENLKKILLKNEFSLNLIQLLLISSVAKTIATIFTYPILTVRVKLQTNKEEQRVSTLRFVLDLLKESGLEGLYLGVYAKLFQTVLYNGFLMVAYERLRLLIKYMLFQYLKRRKLITEQ</sequence>
<feature type="repeat" description="Solcar" evidence="9">
    <location>
        <begin position="247"/>
        <end position="332"/>
    </location>
</feature>
<dbReference type="InterPro" id="IPR023395">
    <property type="entry name" value="MCP_dom_sf"/>
</dbReference>
<dbReference type="InParanoid" id="A0A077ZTP8"/>
<dbReference type="Gene3D" id="1.50.40.10">
    <property type="entry name" value="Mitochondrial carrier domain"/>
    <property type="match status" value="1"/>
</dbReference>
<accession>A0A077ZTP8</accession>
<dbReference type="OrthoDB" id="428293at2759"/>
<name>A0A077ZTP8_STYLE</name>
<proteinExistence type="inferred from homology"/>
<gene>
    <name evidence="12" type="primary">Contig17266.g18389</name>
    <name evidence="12" type="ORF">STYLEM_1866</name>
</gene>
<evidence type="ECO:0000256" key="1">
    <source>
        <dbReference type="ARBA" id="ARBA00004585"/>
    </source>
</evidence>
<protein>
    <submittedName>
        <fullName evidence="12">Solute carrier family 25 (Mitochondrial carrier peroxisomal membrane 34kda) member 17</fullName>
    </submittedName>
</protein>
<evidence type="ECO:0000313" key="13">
    <source>
        <dbReference type="Proteomes" id="UP000039865"/>
    </source>
</evidence>
<keyword evidence="6 11" id="KW-1133">Transmembrane helix</keyword>
<evidence type="ECO:0000256" key="7">
    <source>
        <dbReference type="ARBA" id="ARBA00023136"/>
    </source>
</evidence>
<feature type="transmembrane region" description="Helical" evidence="11">
    <location>
        <begin position="162"/>
        <end position="183"/>
    </location>
</feature>
<evidence type="ECO:0000256" key="6">
    <source>
        <dbReference type="ARBA" id="ARBA00022989"/>
    </source>
</evidence>
<dbReference type="GO" id="GO:0015228">
    <property type="term" value="F:coenzyme A transmembrane transporter activity"/>
    <property type="evidence" value="ECO:0007669"/>
    <property type="project" value="TreeGrafter"/>
</dbReference>
<comment type="subcellular location">
    <subcellularLocation>
        <location evidence="1">Peroxisome membrane</location>
        <topology evidence="1">Multi-pass membrane protein</topology>
    </subcellularLocation>
</comment>
<dbReference type="GO" id="GO:0015230">
    <property type="term" value="F:FAD transmembrane transporter activity"/>
    <property type="evidence" value="ECO:0007669"/>
    <property type="project" value="TreeGrafter"/>
</dbReference>
<evidence type="ECO:0000256" key="3">
    <source>
        <dbReference type="ARBA" id="ARBA00022448"/>
    </source>
</evidence>
<dbReference type="GO" id="GO:0051724">
    <property type="term" value="F:NAD transmembrane transporter activity"/>
    <property type="evidence" value="ECO:0007669"/>
    <property type="project" value="TreeGrafter"/>
</dbReference>
<evidence type="ECO:0000256" key="11">
    <source>
        <dbReference type="SAM" id="Phobius"/>
    </source>
</evidence>
<dbReference type="PANTHER" id="PTHR45939:SF5">
    <property type="entry name" value="PEROXISOMAL MEMBRANE PROTEIN PMP34"/>
    <property type="match status" value="1"/>
</dbReference>
<keyword evidence="3 10" id="KW-0813">Transport</keyword>
<dbReference type="PANTHER" id="PTHR45939">
    <property type="entry name" value="PEROXISOMAL MEMBRANE PROTEIN PMP34-RELATED"/>
    <property type="match status" value="1"/>
</dbReference>
<keyword evidence="4 9" id="KW-0812">Transmembrane</keyword>
<dbReference type="GO" id="GO:0044610">
    <property type="term" value="F:FMN transmembrane transporter activity"/>
    <property type="evidence" value="ECO:0007669"/>
    <property type="project" value="TreeGrafter"/>
</dbReference>
<keyword evidence="13" id="KW-1185">Reference proteome</keyword>
<dbReference type="InterPro" id="IPR052217">
    <property type="entry name" value="Mito/Peroxisomal_Carrier"/>
</dbReference>
<evidence type="ECO:0000256" key="10">
    <source>
        <dbReference type="RuleBase" id="RU000488"/>
    </source>
</evidence>
<evidence type="ECO:0000256" key="5">
    <source>
        <dbReference type="ARBA" id="ARBA00022737"/>
    </source>
</evidence>
<feature type="transmembrane region" description="Helical" evidence="11">
    <location>
        <begin position="211"/>
        <end position="233"/>
    </location>
</feature>
<comment type="similarity">
    <text evidence="2 10">Belongs to the mitochondrial carrier (TC 2.A.29) family.</text>
</comment>
<feature type="transmembrane region" description="Helical" evidence="11">
    <location>
        <begin position="245"/>
        <end position="271"/>
    </location>
</feature>